<accession>A0A2D3WMC3</accession>
<reference evidence="2 3" key="1">
    <citation type="journal article" date="2017" name="Front. Microbiol.">
        <title>Comparative Genomic Analysis of the Class Epsilonproteobacteria and Proposed Reclassification to Epsilonbacteraeota (phyl. nov.).</title>
        <authorList>
            <person name="Waite D.W."/>
            <person name="Vanwonterghem I."/>
            <person name="Rinke C."/>
            <person name="Parks D.H."/>
            <person name="Zhang Y."/>
            <person name="Takai K."/>
            <person name="Sievert S.M."/>
            <person name="Simon J."/>
            <person name="Campbell B.J."/>
            <person name="Hanson T.E."/>
            <person name="Woyke T."/>
            <person name="Klotz M.G."/>
            <person name="Hugenholtz P."/>
        </authorList>
    </citation>
    <scope>NUCLEOTIDE SEQUENCE [LARGE SCALE GENOMIC DNA]</scope>
    <source>
        <strain evidence="2">UBA12443</strain>
    </source>
</reference>
<dbReference type="Proteomes" id="UP000228859">
    <property type="component" value="Unassembled WGS sequence"/>
</dbReference>
<evidence type="ECO:0000313" key="2">
    <source>
        <dbReference type="EMBL" id="DAB39456.1"/>
    </source>
</evidence>
<name>A0A2D3WMC3_9BACT</name>
<gene>
    <name evidence="2" type="ORF">CFH83_00670</name>
</gene>
<evidence type="ECO:0000256" key="1">
    <source>
        <dbReference type="SAM" id="MobiDB-lite"/>
    </source>
</evidence>
<dbReference type="AlphaFoldDB" id="A0A2D3WMC3"/>
<proteinExistence type="predicted"/>
<organism evidence="2 3">
    <name type="scientific">Sulfuricurvum kujiense</name>
    <dbReference type="NCBI Taxonomy" id="148813"/>
    <lineage>
        <taxon>Bacteria</taxon>
        <taxon>Pseudomonadati</taxon>
        <taxon>Campylobacterota</taxon>
        <taxon>Epsilonproteobacteria</taxon>
        <taxon>Campylobacterales</taxon>
        <taxon>Sulfurimonadaceae</taxon>
        <taxon>Sulfuricurvum</taxon>
    </lineage>
</organism>
<comment type="caution">
    <text evidence="2">The sequence shown here is derived from an EMBL/GenBank/DDBJ whole genome shotgun (WGS) entry which is preliminary data.</text>
</comment>
<evidence type="ECO:0000313" key="3">
    <source>
        <dbReference type="Proteomes" id="UP000228859"/>
    </source>
</evidence>
<feature type="region of interest" description="Disordered" evidence="1">
    <location>
        <begin position="36"/>
        <end position="101"/>
    </location>
</feature>
<sequence>MAIGPIGNAIYVNQQMATVASEKNAILNRFELQALAASSAAQEEKKEIEEVRPTEENHGVDPDREHTKEQAEQEERRSPHEEKKEENEKPSKPLHLLDIKV</sequence>
<dbReference type="EMBL" id="DLUI01000011">
    <property type="protein sequence ID" value="DAB39456.1"/>
    <property type="molecule type" value="Genomic_DNA"/>
</dbReference>
<protein>
    <submittedName>
        <fullName evidence="2">Uncharacterized protein</fullName>
    </submittedName>
</protein>
<dbReference type="RefSeq" id="WP_294893527.1">
    <property type="nucleotide sequence ID" value="NZ_DLUI01000011.1"/>
</dbReference>
<feature type="compositionally biased region" description="Basic and acidic residues" evidence="1">
    <location>
        <begin position="42"/>
        <end position="101"/>
    </location>
</feature>